<organism evidence="6 7">
    <name type="scientific">Marinococcus luteus</name>
    <dbReference type="NCBI Taxonomy" id="1122204"/>
    <lineage>
        <taxon>Bacteria</taxon>
        <taxon>Bacillati</taxon>
        <taxon>Bacillota</taxon>
        <taxon>Bacilli</taxon>
        <taxon>Bacillales</taxon>
        <taxon>Bacillaceae</taxon>
        <taxon>Marinococcus</taxon>
    </lineage>
</organism>
<dbReference type="RefSeq" id="WP_091610502.1">
    <property type="nucleotide sequence ID" value="NZ_FNNC01000001.1"/>
</dbReference>
<dbReference type="InterPro" id="IPR028082">
    <property type="entry name" value="Peripla_BP_I"/>
</dbReference>
<dbReference type="Pfam" id="PF00532">
    <property type="entry name" value="Peripla_BP_1"/>
    <property type="match status" value="1"/>
</dbReference>
<proteinExistence type="predicted"/>
<keyword evidence="4" id="KW-0804">Transcription</keyword>
<dbReference type="CDD" id="cd06291">
    <property type="entry name" value="PBP1_Qymf-like"/>
    <property type="match status" value="1"/>
</dbReference>
<evidence type="ECO:0000256" key="2">
    <source>
        <dbReference type="ARBA" id="ARBA00023015"/>
    </source>
</evidence>
<dbReference type="PANTHER" id="PTHR30146:SF95">
    <property type="entry name" value="RIBOSE OPERON REPRESSOR"/>
    <property type="match status" value="1"/>
</dbReference>
<keyword evidence="7" id="KW-1185">Reference proteome</keyword>
<keyword evidence="1" id="KW-0678">Repressor</keyword>
<dbReference type="Gene3D" id="1.10.260.40">
    <property type="entry name" value="lambda repressor-like DNA-binding domains"/>
    <property type="match status" value="1"/>
</dbReference>
<dbReference type="PROSITE" id="PS00356">
    <property type="entry name" value="HTH_LACI_1"/>
    <property type="match status" value="1"/>
</dbReference>
<protein>
    <submittedName>
        <fullName evidence="6">Transcriptional regulator, LacI family</fullName>
    </submittedName>
</protein>
<dbReference type="InterPro" id="IPR001761">
    <property type="entry name" value="Peripla_BP/Lac1_sug-bd_dom"/>
</dbReference>
<dbReference type="AlphaFoldDB" id="A0A1H2QLJ6"/>
<keyword evidence="2" id="KW-0805">Transcription regulation</keyword>
<accession>A0A1H2QLJ6</accession>
<evidence type="ECO:0000256" key="4">
    <source>
        <dbReference type="ARBA" id="ARBA00023163"/>
    </source>
</evidence>
<evidence type="ECO:0000256" key="3">
    <source>
        <dbReference type="ARBA" id="ARBA00023125"/>
    </source>
</evidence>
<feature type="domain" description="HTH lacI-type" evidence="5">
    <location>
        <begin position="2"/>
        <end position="56"/>
    </location>
</feature>
<reference evidence="6 7" key="1">
    <citation type="submission" date="2016-10" db="EMBL/GenBank/DDBJ databases">
        <authorList>
            <person name="de Groot N.N."/>
        </authorList>
    </citation>
    <scope>NUCLEOTIDE SEQUENCE [LARGE SCALE GENOMIC DNA]</scope>
    <source>
        <strain evidence="6 7">DSM 23126</strain>
    </source>
</reference>
<dbReference type="Gene3D" id="3.40.50.2300">
    <property type="match status" value="2"/>
</dbReference>
<evidence type="ECO:0000259" key="5">
    <source>
        <dbReference type="PROSITE" id="PS50932"/>
    </source>
</evidence>
<sequence>MASIKEVAKRAGVGLGTVSRVINNSGPVKESTRVKVEQVIAELNYKPNEVARSFKRKQTQTVALIVPTLWHPFFSQFAYHTEKLLSKFHYKMIVCNSENKVENEIEYISMLEQNKIDGIIAITYSKEIDQYISSHLPIVSIDRHFTNDVTYVSSDNKAGGKIAAEELLRRGSKSLAYLGSVSEIKNESFKRFTGFEEELRERNYSFEKMIINEPVDDIRFHVRRFLEQNNEIDGIFAMNDKWAKITIEILHELNKKIPEEVQVVGYDGLASSKDDELTFSTIVQPIAGMAEKAVEHLIHDAKAKEEAKQIILPVSFYAGNSTNEFYVDKYNKRR</sequence>
<dbReference type="CDD" id="cd01392">
    <property type="entry name" value="HTH_LacI"/>
    <property type="match status" value="1"/>
</dbReference>
<evidence type="ECO:0000313" key="7">
    <source>
        <dbReference type="Proteomes" id="UP000199488"/>
    </source>
</evidence>
<evidence type="ECO:0000313" key="6">
    <source>
        <dbReference type="EMBL" id="SDW08083.1"/>
    </source>
</evidence>
<dbReference type="STRING" id="1122204.SAMN05421781_0375"/>
<dbReference type="SMART" id="SM00354">
    <property type="entry name" value="HTH_LACI"/>
    <property type="match status" value="1"/>
</dbReference>
<name>A0A1H2QLJ6_9BACI</name>
<dbReference type="InterPro" id="IPR000843">
    <property type="entry name" value="HTH_LacI"/>
</dbReference>
<dbReference type="GO" id="GO:0003700">
    <property type="term" value="F:DNA-binding transcription factor activity"/>
    <property type="evidence" value="ECO:0007669"/>
    <property type="project" value="TreeGrafter"/>
</dbReference>
<dbReference type="SUPFAM" id="SSF53822">
    <property type="entry name" value="Periplasmic binding protein-like I"/>
    <property type="match status" value="1"/>
</dbReference>
<dbReference type="PANTHER" id="PTHR30146">
    <property type="entry name" value="LACI-RELATED TRANSCRIPTIONAL REPRESSOR"/>
    <property type="match status" value="1"/>
</dbReference>
<dbReference type="OrthoDB" id="9796186at2"/>
<dbReference type="SUPFAM" id="SSF47413">
    <property type="entry name" value="lambda repressor-like DNA-binding domains"/>
    <property type="match status" value="1"/>
</dbReference>
<dbReference type="GO" id="GO:0000976">
    <property type="term" value="F:transcription cis-regulatory region binding"/>
    <property type="evidence" value="ECO:0007669"/>
    <property type="project" value="TreeGrafter"/>
</dbReference>
<dbReference type="EMBL" id="FNNC01000001">
    <property type="protein sequence ID" value="SDW08083.1"/>
    <property type="molecule type" value="Genomic_DNA"/>
</dbReference>
<dbReference type="InterPro" id="IPR010982">
    <property type="entry name" value="Lambda_DNA-bd_dom_sf"/>
</dbReference>
<gene>
    <name evidence="6" type="ORF">SAMN05421781_0375</name>
</gene>
<dbReference type="Proteomes" id="UP000199488">
    <property type="component" value="Unassembled WGS sequence"/>
</dbReference>
<keyword evidence="3" id="KW-0238">DNA-binding</keyword>
<dbReference type="PROSITE" id="PS50932">
    <property type="entry name" value="HTH_LACI_2"/>
    <property type="match status" value="1"/>
</dbReference>
<evidence type="ECO:0000256" key="1">
    <source>
        <dbReference type="ARBA" id="ARBA00022491"/>
    </source>
</evidence>
<dbReference type="Pfam" id="PF00356">
    <property type="entry name" value="LacI"/>
    <property type="match status" value="1"/>
</dbReference>